<dbReference type="SUPFAM" id="SSF57701">
    <property type="entry name" value="Zn2/Cys6 DNA-binding domain"/>
    <property type="match status" value="1"/>
</dbReference>
<evidence type="ECO:0000313" key="5">
    <source>
        <dbReference type="Proteomes" id="UP001578633"/>
    </source>
</evidence>
<feature type="domain" description="Zn(2)-C6 fungal-type" evidence="3">
    <location>
        <begin position="14"/>
        <end position="42"/>
    </location>
</feature>
<keyword evidence="5" id="KW-1185">Reference proteome</keyword>
<dbReference type="RefSeq" id="XP_069310308.1">
    <property type="nucleotide sequence ID" value="XM_069447976.1"/>
</dbReference>
<sequence>MTAAKSAAKGVTKGCWTCKDRKVSCDRAVPVCNRCAKSKRVCGGYGVRLSWVKNNDQKKLLLEPGHQKTQHTGIWHQSGHWINVSSTDIRLHILAKATIGGVESRHFRREQLALPRLTQSVASGLPKIGASDAQLVQYFEDVVVGILPSAGREKTEVGRLLLRMALSGRSISSMALLLSLVALASRHCGHDMIHAARAKNAAINALVSATSPGLDSDASIEHIATGLVLCLVETDLDCDWIGHLCGARNIVPTVDQKPHPIGSDAAIILSWLHYFVTFTRFSFRHWRTYMIRSTSHELGFKATDDACLMQYRIARNAFVENMSSISTYAHPLLQLLAEVFETRLYASDPLYHSIHYQRFVNSLKSRLNDVNLVPRDEDRESDKYYCLEITRLAGLIYLERVSINFSGQSTQLDHWRKCALCILAKLNIYPPSFAIFIVGCEAHADEERVVMLDFFTRLEQAPHLNSLLEAKGLVQTAWIQHDLGAEGELEYIHKLNLVMSSRDVIPSFM</sequence>
<evidence type="ECO:0000256" key="1">
    <source>
        <dbReference type="ARBA" id="ARBA00004123"/>
    </source>
</evidence>
<evidence type="ECO:0000313" key="4">
    <source>
        <dbReference type="EMBL" id="KAL1799724.1"/>
    </source>
</evidence>
<proteinExistence type="predicted"/>
<protein>
    <recommendedName>
        <fullName evidence="3">Zn(2)-C6 fungal-type domain-containing protein</fullName>
    </recommendedName>
</protein>
<dbReference type="SMART" id="SM00066">
    <property type="entry name" value="GAL4"/>
    <property type="match status" value="1"/>
</dbReference>
<dbReference type="Pfam" id="PF11951">
    <property type="entry name" value="Fungal_trans_2"/>
    <property type="match status" value="1"/>
</dbReference>
<dbReference type="EMBL" id="JBHGVX010000001">
    <property type="protein sequence ID" value="KAL1799724.1"/>
    <property type="molecule type" value="Genomic_DNA"/>
</dbReference>
<dbReference type="InterPro" id="IPR036864">
    <property type="entry name" value="Zn2-C6_fun-type_DNA-bd_sf"/>
</dbReference>
<gene>
    <name evidence="4" type="ORF">ACET3X_000066</name>
</gene>
<evidence type="ECO:0000259" key="3">
    <source>
        <dbReference type="PROSITE" id="PS50048"/>
    </source>
</evidence>
<dbReference type="InterPro" id="IPR021858">
    <property type="entry name" value="Fun_TF"/>
</dbReference>
<organism evidence="4 5">
    <name type="scientific">Alternaria dauci</name>
    <dbReference type="NCBI Taxonomy" id="48095"/>
    <lineage>
        <taxon>Eukaryota</taxon>
        <taxon>Fungi</taxon>
        <taxon>Dikarya</taxon>
        <taxon>Ascomycota</taxon>
        <taxon>Pezizomycotina</taxon>
        <taxon>Dothideomycetes</taxon>
        <taxon>Pleosporomycetidae</taxon>
        <taxon>Pleosporales</taxon>
        <taxon>Pleosporineae</taxon>
        <taxon>Pleosporaceae</taxon>
        <taxon>Alternaria</taxon>
        <taxon>Alternaria sect. Porri</taxon>
    </lineage>
</organism>
<dbReference type="PROSITE" id="PS50048">
    <property type="entry name" value="ZN2_CY6_FUNGAL_2"/>
    <property type="match status" value="1"/>
</dbReference>
<dbReference type="PROSITE" id="PS00463">
    <property type="entry name" value="ZN2_CY6_FUNGAL_1"/>
    <property type="match status" value="1"/>
</dbReference>
<dbReference type="Proteomes" id="UP001578633">
    <property type="component" value="Chromosome 1"/>
</dbReference>
<comment type="caution">
    <text evidence="4">The sequence shown here is derived from an EMBL/GenBank/DDBJ whole genome shotgun (WGS) entry which is preliminary data.</text>
</comment>
<evidence type="ECO:0000256" key="2">
    <source>
        <dbReference type="ARBA" id="ARBA00023242"/>
    </source>
</evidence>
<dbReference type="CDD" id="cd00067">
    <property type="entry name" value="GAL4"/>
    <property type="match status" value="1"/>
</dbReference>
<dbReference type="PANTHER" id="PTHR37534:SF39">
    <property type="entry name" value="TRANSCRIPTION FACTOR DOMAIN-CONTAINING PROTEIN"/>
    <property type="match status" value="1"/>
</dbReference>
<dbReference type="Gene3D" id="4.10.240.10">
    <property type="entry name" value="Zn(2)-C6 fungal-type DNA-binding domain"/>
    <property type="match status" value="1"/>
</dbReference>
<accession>A0ABR3UV79</accession>
<dbReference type="GeneID" id="96080388"/>
<dbReference type="PANTHER" id="PTHR37534">
    <property type="entry name" value="TRANSCRIPTIONAL ACTIVATOR PROTEIN UGA3"/>
    <property type="match status" value="1"/>
</dbReference>
<name>A0ABR3UV79_9PLEO</name>
<dbReference type="Pfam" id="PF00172">
    <property type="entry name" value="Zn_clus"/>
    <property type="match status" value="1"/>
</dbReference>
<reference evidence="4 5" key="1">
    <citation type="submission" date="2024-09" db="EMBL/GenBank/DDBJ databases">
        <title>T2T genomes of carrot and Alternaria dauci and their utility for understanding host-pathogen interaction during carrot leaf blight disease.</title>
        <authorList>
            <person name="Liu W."/>
            <person name="Xu S."/>
            <person name="Ou C."/>
            <person name="Liu X."/>
            <person name="Zhuang F."/>
            <person name="Deng X.W."/>
        </authorList>
    </citation>
    <scope>NUCLEOTIDE SEQUENCE [LARGE SCALE GENOMIC DNA]</scope>
    <source>
        <strain evidence="4 5">A2016</strain>
    </source>
</reference>
<comment type="subcellular location">
    <subcellularLocation>
        <location evidence="1">Nucleus</location>
    </subcellularLocation>
</comment>
<dbReference type="InterPro" id="IPR001138">
    <property type="entry name" value="Zn2Cys6_DnaBD"/>
</dbReference>
<keyword evidence="2" id="KW-0539">Nucleus</keyword>